<sequence length="146" mass="17580">MILDIQRQTKKLFRKYQTNCPFTIAKMLNIHVVYLDLPMSVKGYCQHVLRRKFIVLNQNLEEETERRFVCAHELGHMILHQGFSHYFLTRNTYFVSSKYEREAHQFAIHLLLANCEMQRDETIQTLFKRCGIPEKMEIYFDLSTEK</sequence>
<reference evidence="2 3" key="1">
    <citation type="submission" date="2017-03" db="EMBL/GenBank/DDBJ databases">
        <title>Paenibacillus larvae genome sequencing.</title>
        <authorList>
            <person name="Dingman D.W."/>
        </authorList>
    </citation>
    <scope>NUCLEOTIDE SEQUENCE [LARGE SCALE GENOMIC DNA]</scope>
    <source>
        <strain evidence="2 3">SAG 10367</strain>
    </source>
</reference>
<dbReference type="Pfam" id="PF06114">
    <property type="entry name" value="Peptidase_M78"/>
    <property type="match status" value="1"/>
</dbReference>
<evidence type="ECO:0000259" key="1">
    <source>
        <dbReference type="Pfam" id="PF06114"/>
    </source>
</evidence>
<dbReference type="PANTHER" id="PTHR43236:SF1">
    <property type="entry name" value="BLL7220 PROTEIN"/>
    <property type="match status" value="1"/>
</dbReference>
<accession>A0A1V0UVD4</accession>
<dbReference type="InterPro" id="IPR052345">
    <property type="entry name" value="Rad_response_metalloprotease"/>
</dbReference>
<dbReference type="InterPro" id="IPR010359">
    <property type="entry name" value="IrrE_HExxH"/>
</dbReference>
<evidence type="ECO:0000313" key="2">
    <source>
        <dbReference type="EMBL" id="ARF69203.1"/>
    </source>
</evidence>
<protein>
    <recommendedName>
        <fullName evidence="1">IrrE N-terminal-like domain-containing protein</fullName>
    </recommendedName>
</protein>
<organism evidence="2 3">
    <name type="scientific">Paenibacillus larvae subsp. pulvifaciens</name>
    <dbReference type="NCBI Taxonomy" id="1477"/>
    <lineage>
        <taxon>Bacteria</taxon>
        <taxon>Bacillati</taxon>
        <taxon>Bacillota</taxon>
        <taxon>Bacilli</taxon>
        <taxon>Bacillales</taxon>
        <taxon>Paenibacillaceae</taxon>
        <taxon>Paenibacillus</taxon>
    </lineage>
</organism>
<name>A0A1V0UVD4_9BACL</name>
<evidence type="ECO:0000313" key="3">
    <source>
        <dbReference type="Proteomes" id="UP000192727"/>
    </source>
</evidence>
<dbReference type="RefSeq" id="WP_083040976.1">
    <property type="nucleotide sequence ID" value="NZ_CP020557.1"/>
</dbReference>
<proteinExistence type="predicted"/>
<dbReference type="EMBL" id="CP020557">
    <property type="protein sequence ID" value="ARF69203.1"/>
    <property type="molecule type" value="Genomic_DNA"/>
</dbReference>
<dbReference type="AlphaFoldDB" id="A0A1V0UVD4"/>
<dbReference type="Gene3D" id="1.10.10.2910">
    <property type="match status" value="1"/>
</dbReference>
<dbReference type="Proteomes" id="UP000192727">
    <property type="component" value="Chromosome"/>
</dbReference>
<gene>
    <name evidence="2" type="ORF">B7C51_17355</name>
</gene>
<feature type="domain" description="IrrE N-terminal-like" evidence="1">
    <location>
        <begin position="27"/>
        <end position="117"/>
    </location>
</feature>
<dbReference type="PANTHER" id="PTHR43236">
    <property type="entry name" value="ANTITOXIN HIGA1"/>
    <property type="match status" value="1"/>
</dbReference>